<dbReference type="OrthoDB" id="2504927at2759"/>
<dbReference type="Proteomes" id="UP000238274">
    <property type="component" value="Unassembled WGS sequence"/>
</dbReference>
<feature type="compositionally biased region" description="Low complexity" evidence="1">
    <location>
        <begin position="87"/>
        <end position="99"/>
    </location>
</feature>
<dbReference type="GO" id="GO:0030687">
    <property type="term" value="C:preribosome, large subunit precursor"/>
    <property type="evidence" value="ECO:0007669"/>
    <property type="project" value="TreeGrafter"/>
</dbReference>
<accession>A0A2S4WA32</accession>
<dbReference type="EMBL" id="PKSM01000062">
    <property type="protein sequence ID" value="POW18623.1"/>
    <property type="molecule type" value="Genomic_DNA"/>
</dbReference>
<dbReference type="PANTHER" id="PTHR28127">
    <property type="entry name" value="RIBOSOME ASSEMBLY PROTEIN 3"/>
    <property type="match status" value="1"/>
</dbReference>
<reference evidence="3" key="2">
    <citation type="journal article" date="2018" name="BMC Genomics">
        <title>Genomic insights into host adaptation between the wheat stripe rust pathogen (Puccinia striiformis f. sp. tritici) and the barley stripe rust pathogen (Puccinia striiformis f. sp. hordei).</title>
        <authorList>
            <person name="Xia C."/>
            <person name="Wang M."/>
            <person name="Yin C."/>
            <person name="Cornejo O.E."/>
            <person name="Hulbert S.H."/>
            <person name="Chen X."/>
        </authorList>
    </citation>
    <scope>NUCLEOTIDE SEQUENCE [LARGE SCALE GENOMIC DNA]</scope>
    <source>
        <strain evidence="3">93TX-2</strain>
    </source>
</reference>
<dbReference type="VEuPathDB" id="FungiDB:PSHT_05602"/>
<dbReference type="PANTHER" id="PTHR28127:SF1">
    <property type="entry name" value="RIBOSOME ASSEMBLY PROTEIN 3"/>
    <property type="match status" value="1"/>
</dbReference>
<dbReference type="VEuPathDB" id="FungiDB:PSTT_14275"/>
<evidence type="ECO:0000313" key="2">
    <source>
        <dbReference type="EMBL" id="POW18623.1"/>
    </source>
</evidence>
<feature type="compositionally biased region" description="Pro residues" evidence="1">
    <location>
        <begin position="138"/>
        <end position="149"/>
    </location>
</feature>
<sequence>MASFPSLQPHRPPSEYTAFSAPTSPDRRMAPRPRKRVRRRRATEQFDDSSSNSSSSGSESGASAKPTSNVKNPSASSESSSEDESSSDSSSSSSSSDSSLDQRPTAKRGRLAKKQAARTIAQQEDEAVTNNINGRSPSPVPQSPPPPLPSSYFDPDLALPYLDSSPQFNLPLGFESHSPLLSNTLLVEDEQKFRNWYMETIVDRFPNELDLLRSTSASSKNTTTTTNNQLEVLVAALGAGVDIFDDQVVLSSSNLVLDDHSLVLDTLKLHQQHQNHLDPSICSDHSLPPPEDIEMSNP</sequence>
<feature type="compositionally biased region" description="Basic residues" evidence="1">
    <location>
        <begin position="30"/>
        <end position="41"/>
    </location>
</feature>
<organism evidence="2 3">
    <name type="scientific">Puccinia striiformis</name>
    <dbReference type="NCBI Taxonomy" id="27350"/>
    <lineage>
        <taxon>Eukaryota</taxon>
        <taxon>Fungi</taxon>
        <taxon>Dikarya</taxon>
        <taxon>Basidiomycota</taxon>
        <taxon>Pucciniomycotina</taxon>
        <taxon>Pucciniomycetes</taxon>
        <taxon>Pucciniales</taxon>
        <taxon>Pucciniaceae</taxon>
        <taxon>Puccinia</taxon>
    </lineage>
</organism>
<dbReference type="AlphaFoldDB" id="A0A2S4WA32"/>
<name>A0A2S4WA32_9BASI</name>
<comment type="caution">
    <text evidence="2">The sequence shown here is derived from an EMBL/GenBank/DDBJ whole genome shotgun (WGS) entry which is preliminary data.</text>
</comment>
<evidence type="ECO:0000256" key="1">
    <source>
        <dbReference type="SAM" id="MobiDB-lite"/>
    </source>
</evidence>
<reference evidence="2 3" key="1">
    <citation type="submission" date="2017-12" db="EMBL/GenBank/DDBJ databases">
        <title>Gene loss provides genomic basis for host adaptation in cereal stripe rust fungi.</title>
        <authorList>
            <person name="Xia C."/>
        </authorList>
    </citation>
    <scope>NUCLEOTIDE SEQUENCE [LARGE SCALE GENOMIC DNA]</scope>
    <source>
        <strain evidence="2 3">93TX-2</strain>
    </source>
</reference>
<proteinExistence type="predicted"/>
<feature type="region of interest" description="Disordered" evidence="1">
    <location>
        <begin position="1"/>
        <end position="155"/>
    </location>
</feature>
<dbReference type="InterPro" id="IPR051898">
    <property type="entry name" value="Ribosome_Assembly_3"/>
</dbReference>
<dbReference type="GO" id="GO:0000027">
    <property type="term" value="P:ribosomal large subunit assembly"/>
    <property type="evidence" value="ECO:0007669"/>
    <property type="project" value="TreeGrafter"/>
</dbReference>
<feature type="compositionally biased region" description="Low complexity" evidence="1">
    <location>
        <begin position="49"/>
        <end position="64"/>
    </location>
</feature>
<feature type="compositionally biased region" description="Polar residues" evidence="1">
    <location>
        <begin position="65"/>
        <end position="75"/>
    </location>
</feature>
<protein>
    <recommendedName>
        <fullName evidence="4">Ribosome assembly protein 3</fullName>
    </recommendedName>
</protein>
<evidence type="ECO:0008006" key="4">
    <source>
        <dbReference type="Google" id="ProtNLM"/>
    </source>
</evidence>
<reference evidence="3" key="3">
    <citation type="journal article" date="2018" name="Mol. Plant Microbe Interact.">
        <title>Genome sequence resources for the wheat stripe rust pathogen (Puccinia striiformis f. sp. tritici) and the barley stripe rust pathogen (Puccinia striiformis f. sp. hordei).</title>
        <authorList>
            <person name="Xia C."/>
            <person name="Wang M."/>
            <person name="Yin C."/>
            <person name="Cornejo O.E."/>
            <person name="Hulbert S.H."/>
            <person name="Chen X."/>
        </authorList>
    </citation>
    <scope>NUCLEOTIDE SEQUENCE [LARGE SCALE GENOMIC DNA]</scope>
    <source>
        <strain evidence="3">93TX-2</strain>
    </source>
</reference>
<keyword evidence="3" id="KW-1185">Reference proteome</keyword>
<evidence type="ECO:0000313" key="3">
    <source>
        <dbReference type="Proteomes" id="UP000238274"/>
    </source>
</evidence>
<feature type="region of interest" description="Disordered" evidence="1">
    <location>
        <begin position="277"/>
        <end position="298"/>
    </location>
</feature>
<feature type="compositionally biased region" description="Basic residues" evidence="1">
    <location>
        <begin position="105"/>
        <end position="116"/>
    </location>
</feature>
<gene>
    <name evidence="2" type="ORF">PSHT_05602</name>
</gene>